<evidence type="ECO:0008006" key="3">
    <source>
        <dbReference type="Google" id="ProtNLM"/>
    </source>
</evidence>
<gene>
    <name evidence="1" type="ordered locus">TUZN_0449</name>
</gene>
<dbReference type="eggNOG" id="arCOG05453">
    <property type="taxonomic scope" value="Archaea"/>
</dbReference>
<dbReference type="OrthoDB" id="23336at2157"/>
<dbReference type="HOGENOM" id="CLU_2662502_0_0_2"/>
<protein>
    <recommendedName>
        <fullName evidence="3">Zn finger protein</fullName>
    </recommendedName>
</protein>
<name>F2L386_THEU7</name>
<sequence>MPRCSVCGRDVNVAKIAYVRGSVFVCDDCFPQYYVKEVCRVVQRRLRGENPVACIYCKYKKICDEHVSKTLKSLA</sequence>
<dbReference type="GeneID" id="10359994"/>
<evidence type="ECO:0000313" key="2">
    <source>
        <dbReference type="Proteomes" id="UP000008138"/>
    </source>
</evidence>
<dbReference type="Proteomes" id="UP000008138">
    <property type="component" value="Chromosome"/>
</dbReference>
<keyword evidence="2" id="KW-1185">Reference proteome</keyword>
<dbReference type="AlphaFoldDB" id="F2L386"/>
<proteinExistence type="predicted"/>
<accession>F2L386</accession>
<dbReference type="KEGG" id="tuz:TUZN_0449"/>
<reference key="2">
    <citation type="submission" date="2011-03" db="EMBL/GenBank/DDBJ databases">
        <title>Complete genome sequence of the thermoacidophilic crenarchaeon Thermoproteus uzoniensis 768-20.</title>
        <authorList>
            <person name="Mardanov A.V."/>
            <person name="Gumerov V.M."/>
            <person name="Beletsky A.V."/>
            <person name="Prokofeva M.I."/>
            <person name="Bonch-Osmolovskaya E.A."/>
            <person name="Ravin N.V."/>
            <person name="Skryabin K.G."/>
        </authorList>
    </citation>
    <scope>NUCLEOTIDE SEQUENCE</scope>
    <source>
        <strain>768-20</strain>
    </source>
</reference>
<evidence type="ECO:0000313" key="1">
    <source>
        <dbReference type="EMBL" id="AEA11945.1"/>
    </source>
</evidence>
<reference evidence="1 2" key="1">
    <citation type="journal article" date="2011" name="J. Bacteriol.">
        <title>Complete genome sequence of the thermoacidophilic crenarchaeon Thermoproteus uzoniensis 768-20.</title>
        <authorList>
            <person name="Mardanov A.V."/>
            <person name="Gumerov V.M."/>
            <person name="Beletsky A.V."/>
            <person name="Prokofeva M.I."/>
            <person name="Bonch-Osmolovskaya E.A."/>
            <person name="Ravin N.V."/>
            <person name="Skryabin K.G."/>
        </authorList>
    </citation>
    <scope>NUCLEOTIDE SEQUENCE [LARGE SCALE GENOMIC DNA]</scope>
    <source>
        <strain evidence="1 2">768-20</strain>
    </source>
</reference>
<organism evidence="1 2">
    <name type="scientific">Thermoproteus uzoniensis (strain 768-20)</name>
    <dbReference type="NCBI Taxonomy" id="999630"/>
    <lineage>
        <taxon>Archaea</taxon>
        <taxon>Thermoproteota</taxon>
        <taxon>Thermoprotei</taxon>
        <taxon>Thermoproteales</taxon>
        <taxon>Thermoproteaceae</taxon>
        <taxon>Thermoproteus</taxon>
    </lineage>
</organism>
<dbReference type="EMBL" id="CP002590">
    <property type="protein sequence ID" value="AEA11945.1"/>
    <property type="molecule type" value="Genomic_DNA"/>
</dbReference>
<dbReference type="RefSeq" id="WP_013679281.1">
    <property type="nucleotide sequence ID" value="NC_015315.1"/>
</dbReference>